<keyword evidence="4 7" id="KW-0812">Transmembrane</keyword>
<keyword evidence="3" id="KW-1003">Cell membrane</keyword>
<evidence type="ECO:0000256" key="2">
    <source>
        <dbReference type="ARBA" id="ARBA00006679"/>
    </source>
</evidence>
<dbReference type="InterPro" id="IPR051907">
    <property type="entry name" value="DoxX-like_oxidoreductase"/>
</dbReference>
<dbReference type="PANTHER" id="PTHR33452">
    <property type="entry name" value="OXIDOREDUCTASE CATD-RELATED"/>
    <property type="match status" value="1"/>
</dbReference>
<evidence type="ECO:0000256" key="3">
    <source>
        <dbReference type="ARBA" id="ARBA00022475"/>
    </source>
</evidence>
<evidence type="ECO:0000256" key="1">
    <source>
        <dbReference type="ARBA" id="ARBA00004651"/>
    </source>
</evidence>
<keyword evidence="9" id="KW-1185">Reference proteome</keyword>
<name>A0ABV9N5F8_9FLAO</name>
<comment type="caution">
    <text evidence="8">The sequence shown here is derived from an EMBL/GenBank/DDBJ whole genome shotgun (WGS) entry which is preliminary data.</text>
</comment>
<dbReference type="Pfam" id="PF07681">
    <property type="entry name" value="DoxX"/>
    <property type="match status" value="1"/>
</dbReference>
<evidence type="ECO:0000313" key="8">
    <source>
        <dbReference type="EMBL" id="MFC4721818.1"/>
    </source>
</evidence>
<dbReference type="RefSeq" id="WP_387961791.1">
    <property type="nucleotide sequence ID" value="NZ_JBHSGP010000008.1"/>
</dbReference>
<accession>A0ABV9N5F8</accession>
<dbReference type="EMBL" id="JBHSGP010000008">
    <property type="protein sequence ID" value="MFC4721818.1"/>
    <property type="molecule type" value="Genomic_DNA"/>
</dbReference>
<evidence type="ECO:0000256" key="5">
    <source>
        <dbReference type="ARBA" id="ARBA00022989"/>
    </source>
</evidence>
<feature type="transmembrane region" description="Helical" evidence="7">
    <location>
        <begin position="82"/>
        <end position="100"/>
    </location>
</feature>
<feature type="transmembrane region" description="Helical" evidence="7">
    <location>
        <begin position="120"/>
        <end position="138"/>
    </location>
</feature>
<feature type="transmembrane region" description="Helical" evidence="7">
    <location>
        <begin position="54"/>
        <end position="75"/>
    </location>
</feature>
<comment type="subcellular location">
    <subcellularLocation>
        <location evidence="1">Cell membrane</location>
        <topology evidence="1">Multi-pass membrane protein</topology>
    </subcellularLocation>
</comment>
<dbReference type="PANTHER" id="PTHR33452:SF1">
    <property type="entry name" value="INNER MEMBRANE PROTEIN YPHA-RELATED"/>
    <property type="match status" value="1"/>
</dbReference>
<evidence type="ECO:0000256" key="4">
    <source>
        <dbReference type="ARBA" id="ARBA00022692"/>
    </source>
</evidence>
<keyword evidence="5 7" id="KW-1133">Transmembrane helix</keyword>
<comment type="similarity">
    <text evidence="2">Belongs to the DoxX family.</text>
</comment>
<keyword evidence="6 7" id="KW-0472">Membrane</keyword>
<dbReference type="Proteomes" id="UP001595953">
    <property type="component" value="Unassembled WGS sequence"/>
</dbReference>
<evidence type="ECO:0000313" key="9">
    <source>
        <dbReference type="Proteomes" id="UP001595953"/>
    </source>
</evidence>
<proteinExistence type="inferred from homology"/>
<gene>
    <name evidence="8" type="ORF">ACFO5O_05775</name>
</gene>
<evidence type="ECO:0000256" key="6">
    <source>
        <dbReference type="ARBA" id="ARBA00023136"/>
    </source>
</evidence>
<reference evidence="9" key="1">
    <citation type="journal article" date="2019" name="Int. J. Syst. Evol. Microbiol.">
        <title>The Global Catalogue of Microorganisms (GCM) 10K type strain sequencing project: providing services to taxonomists for standard genome sequencing and annotation.</title>
        <authorList>
            <consortium name="The Broad Institute Genomics Platform"/>
            <consortium name="The Broad Institute Genome Sequencing Center for Infectious Disease"/>
            <person name="Wu L."/>
            <person name="Ma J."/>
        </authorList>
    </citation>
    <scope>NUCLEOTIDE SEQUENCE [LARGE SCALE GENOMIC DNA]</scope>
    <source>
        <strain evidence="9">CCUG 63682</strain>
    </source>
</reference>
<organism evidence="8 9">
    <name type="scientific">Geojedonia litorea</name>
    <dbReference type="NCBI Taxonomy" id="1268269"/>
    <lineage>
        <taxon>Bacteria</taxon>
        <taxon>Pseudomonadati</taxon>
        <taxon>Bacteroidota</taxon>
        <taxon>Flavobacteriia</taxon>
        <taxon>Flavobacteriales</taxon>
        <taxon>Flavobacteriaceae</taxon>
        <taxon>Geojedonia</taxon>
    </lineage>
</organism>
<sequence length="148" mass="16116">MKTKIFNTDDSYIGLILRITLAIVVFPHGAQKLLGWFGGYGFSGTMGFFTETVGLPWIIGFLVIILESIGAIALLAGFATRLIALSYIVLALGITLTSHLKNGFFMNWYGNQAGEGFEFFILWIGIALILLLIGGGKYSTDRSILVNS</sequence>
<dbReference type="InterPro" id="IPR032808">
    <property type="entry name" value="DoxX"/>
</dbReference>
<feature type="transmembrane region" description="Helical" evidence="7">
    <location>
        <begin position="12"/>
        <end position="34"/>
    </location>
</feature>
<evidence type="ECO:0000256" key="7">
    <source>
        <dbReference type="SAM" id="Phobius"/>
    </source>
</evidence>
<protein>
    <submittedName>
        <fullName evidence="8">DoxX family protein</fullName>
    </submittedName>
</protein>